<accession>A0ACD4XYU0</accession>
<gene>
    <name evidence="1" type="ORF">U0037_10150</name>
</gene>
<keyword evidence="2" id="KW-1185">Reference proteome</keyword>
<dbReference type="EMBL" id="CP140009">
    <property type="protein sequence ID" value="WQD74295.1"/>
    <property type="molecule type" value="Genomic_DNA"/>
</dbReference>
<evidence type="ECO:0000313" key="2">
    <source>
        <dbReference type="Proteomes" id="UP001325023"/>
    </source>
</evidence>
<evidence type="ECO:0000313" key="1">
    <source>
        <dbReference type="EMBL" id="WQD74295.1"/>
    </source>
</evidence>
<reference evidence="1" key="1">
    <citation type="submission" date="2023-12" db="EMBL/GenBank/DDBJ databases">
        <title>Genome sequencing and assembly of bacterial species from a model synthetic community.</title>
        <authorList>
            <person name="Hogle S.L."/>
        </authorList>
    </citation>
    <scope>NUCLEOTIDE SEQUENCE</scope>
    <source>
        <strain evidence="1">SBW25</strain>
    </source>
</reference>
<sequence length="40" mass="4413">MENSTLGMLVLTLIAVFGTASFCFEHLATRQTKKKKTAQP</sequence>
<proteinExistence type="predicted"/>
<protein>
    <submittedName>
        <fullName evidence="1">Uncharacterized protein</fullName>
    </submittedName>
</protein>
<dbReference type="Proteomes" id="UP001325023">
    <property type="component" value="Chromosome"/>
</dbReference>
<organism evidence="1 2">
    <name type="scientific">Pseudomonas fluorescens</name>
    <dbReference type="NCBI Taxonomy" id="294"/>
    <lineage>
        <taxon>Bacteria</taxon>
        <taxon>Pseudomonadati</taxon>
        <taxon>Pseudomonadota</taxon>
        <taxon>Gammaproteobacteria</taxon>
        <taxon>Pseudomonadales</taxon>
        <taxon>Pseudomonadaceae</taxon>
        <taxon>Pseudomonas</taxon>
    </lineage>
</organism>
<name>A0ACD4XYU0_PSEFL</name>